<dbReference type="Proteomes" id="UP000094527">
    <property type="component" value="Unassembled WGS sequence"/>
</dbReference>
<evidence type="ECO:0000313" key="3">
    <source>
        <dbReference type="Proteomes" id="UP000094527"/>
    </source>
</evidence>
<feature type="compositionally biased region" description="Basic residues" evidence="1">
    <location>
        <begin position="212"/>
        <end position="221"/>
    </location>
</feature>
<dbReference type="AlphaFoldDB" id="A0A1D2M139"/>
<gene>
    <name evidence="2" type="ORF">Ocin01_20002</name>
</gene>
<organism evidence="2 3">
    <name type="scientific">Orchesella cincta</name>
    <name type="common">Springtail</name>
    <name type="synonym">Podura cincta</name>
    <dbReference type="NCBI Taxonomy" id="48709"/>
    <lineage>
        <taxon>Eukaryota</taxon>
        <taxon>Metazoa</taxon>
        <taxon>Ecdysozoa</taxon>
        <taxon>Arthropoda</taxon>
        <taxon>Hexapoda</taxon>
        <taxon>Collembola</taxon>
        <taxon>Entomobryomorpha</taxon>
        <taxon>Entomobryoidea</taxon>
        <taxon>Orchesellidae</taxon>
        <taxon>Orchesellinae</taxon>
        <taxon>Orchesella</taxon>
    </lineage>
</organism>
<evidence type="ECO:0000313" key="2">
    <source>
        <dbReference type="EMBL" id="ODM86680.1"/>
    </source>
</evidence>
<comment type="caution">
    <text evidence="2">The sequence shown here is derived from an EMBL/GenBank/DDBJ whole genome shotgun (WGS) entry which is preliminary data.</text>
</comment>
<protein>
    <submittedName>
        <fullName evidence="2">Uncharacterized protein</fullName>
    </submittedName>
</protein>
<dbReference type="EMBL" id="LJIJ01007661">
    <property type="protein sequence ID" value="ODM86680.1"/>
    <property type="molecule type" value="Genomic_DNA"/>
</dbReference>
<proteinExistence type="predicted"/>
<feature type="compositionally biased region" description="Low complexity" evidence="1">
    <location>
        <begin position="225"/>
        <end position="237"/>
    </location>
</feature>
<accession>A0A1D2M139</accession>
<name>A0A1D2M139_ORCCI</name>
<evidence type="ECO:0000256" key="1">
    <source>
        <dbReference type="SAM" id="MobiDB-lite"/>
    </source>
</evidence>
<reference evidence="2 3" key="1">
    <citation type="journal article" date="2016" name="Genome Biol. Evol.">
        <title>Gene Family Evolution Reflects Adaptation to Soil Environmental Stressors in the Genome of the Collembolan Orchesella cincta.</title>
        <authorList>
            <person name="Faddeeva-Vakhrusheva A."/>
            <person name="Derks M.F."/>
            <person name="Anvar S.Y."/>
            <person name="Agamennone V."/>
            <person name="Suring W."/>
            <person name="Smit S."/>
            <person name="van Straalen N.M."/>
            <person name="Roelofs D."/>
        </authorList>
    </citation>
    <scope>NUCLEOTIDE SEQUENCE [LARGE SCALE GENOMIC DNA]</scope>
    <source>
        <tissue evidence="2">Mixed pool</tissue>
    </source>
</reference>
<keyword evidence="3" id="KW-1185">Reference proteome</keyword>
<feature type="compositionally biased region" description="Polar residues" evidence="1">
    <location>
        <begin position="7"/>
        <end position="39"/>
    </location>
</feature>
<feature type="non-terminal residue" evidence="2">
    <location>
        <position position="237"/>
    </location>
</feature>
<sequence>MEEDALNLSTKESHPLSTADSSELDTNNEYQHDSSSSCGHFQSTLPPVITSMPISTESWFSSLPLFTGYGLPSYSGLSYWGGEASGESEFTSIQNQCNSSMSGQPFVYETTPFMPSHPFATQTQAQLSSLYFAQSILVPQTTSGATINTKVGTTSLFTANPSRPLFLPTSDTNRFPLRAAATYKAETSTNEHSNEDTRNLGTKKQPPPPISKSKRGRKKKAITTPSASAAAPSLSDR</sequence>
<feature type="region of interest" description="Disordered" evidence="1">
    <location>
        <begin position="183"/>
        <end position="237"/>
    </location>
</feature>
<feature type="region of interest" description="Disordered" evidence="1">
    <location>
        <begin position="1"/>
        <end position="39"/>
    </location>
</feature>